<evidence type="ECO:0000313" key="2">
    <source>
        <dbReference type="EMBL" id="KAG0580118.1"/>
    </source>
</evidence>
<dbReference type="EMBL" id="CM026424">
    <property type="protein sequence ID" value="KAG0580118.1"/>
    <property type="molecule type" value="Genomic_DNA"/>
</dbReference>
<dbReference type="Proteomes" id="UP000822688">
    <property type="component" value="Chromosome 4"/>
</dbReference>
<keyword evidence="4" id="KW-1185">Reference proteome</keyword>
<reference evidence="2" key="1">
    <citation type="submission" date="2020-06" db="EMBL/GenBank/DDBJ databases">
        <title>WGS assembly of Ceratodon purpureus strain R40.</title>
        <authorList>
            <person name="Carey S.B."/>
            <person name="Jenkins J."/>
            <person name="Shu S."/>
            <person name="Lovell J.T."/>
            <person name="Sreedasyam A."/>
            <person name="Maumus F."/>
            <person name="Tiley G.P."/>
            <person name="Fernandez-Pozo N."/>
            <person name="Barry K."/>
            <person name="Chen C."/>
            <person name="Wang M."/>
            <person name="Lipzen A."/>
            <person name="Daum C."/>
            <person name="Saski C.A."/>
            <person name="Payton A.C."/>
            <person name="Mcbreen J.C."/>
            <person name="Conrad R.E."/>
            <person name="Kollar L.M."/>
            <person name="Olsson S."/>
            <person name="Huttunen S."/>
            <person name="Landis J.B."/>
            <person name="Wickett N.J."/>
            <person name="Johnson M.G."/>
            <person name="Rensing S.A."/>
            <person name="Grimwood J."/>
            <person name="Schmutz J."/>
            <person name="Mcdaniel S.F."/>
        </authorList>
    </citation>
    <scope>NUCLEOTIDE SEQUENCE</scope>
    <source>
        <strain evidence="2">R40</strain>
    </source>
</reference>
<dbReference type="AlphaFoldDB" id="A0A8T0ICF2"/>
<feature type="compositionally biased region" description="Polar residues" evidence="1">
    <location>
        <begin position="81"/>
        <end position="94"/>
    </location>
</feature>
<evidence type="ECO:0000256" key="1">
    <source>
        <dbReference type="SAM" id="MobiDB-lite"/>
    </source>
</evidence>
<accession>A0A8T0ICF2</accession>
<gene>
    <name evidence="2" type="ORF">KC19_4G148200</name>
    <name evidence="3" type="ORF">KC19_4G151500</name>
</gene>
<evidence type="ECO:0000313" key="3">
    <source>
        <dbReference type="EMBL" id="KAG0580151.1"/>
    </source>
</evidence>
<sequence length="101" mass="11751">MLRHIDPLHPLDHNSPCAPRPANSAPVHPRRQTELPKSRHRRFQEYLQMQQHHHNKPDTPALHTRAPLKTETRPLVLAQHSQLHSRLNSYTTAPNLHGKRT</sequence>
<feature type="compositionally biased region" description="Basic and acidic residues" evidence="1">
    <location>
        <begin position="1"/>
        <end position="12"/>
    </location>
</feature>
<feature type="region of interest" description="Disordered" evidence="1">
    <location>
        <begin position="1"/>
        <end position="39"/>
    </location>
</feature>
<name>A0A8T0ICF2_CERPU</name>
<evidence type="ECO:0000313" key="4">
    <source>
        <dbReference type="Proteomes" id="UP000822688"/>
    </source>
</evidence>
<proteinExistence type="predicted"/>
<protein>
    <submittedName>
        <fullName evidence="2">Uncharacterized protein</fullName>
    </submittedName>
</protein>
<comment type="caution">
    <text evidence="2">The sequence shown here is derived from an EMBL/GenBank/DDBJ whole genome shotgun (WGS) entry which is preliminary data.</text>
</comment>
<feature type="region of interest" description="Disordered" evidence="1">
    <location>
        <begin position="81"/>
        <end position="101"/>
    </location>
</feature>
<dbReference type="EMBL" id="CM026424">
    <property type="protein sequence ID" value="KAG0580151.1"/>
    <property type="molecule type" value="Genomic_DNA"/>
</dbReference>
<organism evidence="2 4">
    <name type="scientific">Ceratodon purpureus</name>
    <name type="common">Fire moss</name>
    <name type="synonym">Dicranum purpureum</name>
    <dbReference type="NCBI Taxonomy" id="3225"/>
    <lineage>
        <taxon>Eukaryota</taxon>
        <taxon>Viridiplantae</taxon>
        <taxon>Streptophyta</taxon>
        <taxon>Embryophyta</taxon>
        <taxon>Bryophyta</taxon>
        <taxon>Bryophytina</taxon>
        <taxon>Bryopsida</taxon>
        <taxon>Dicranidae</taxon>
        <taxon>Pseudoditrichales</taxon>
        <taxon>Ditrichaceae</taxon>
        <taxon>Ceratodon</taxon>
    </lineage>
</organism>